<evidence type="ECO:0000256" key="1">
    <source>
        <dbReference type="SAM" id="MobiDB-lite"/>
    </source>
</evidence>
<dbReference type="Proteomes" id="UP001280121">
    <property type="component" value="Unassembled WGS sequence"/>
</dbReference>
<accession>A0AAD9TRD7</accession>
<dbReference type="AlphaFoldDB" id="A0AAD9TRD7"/>
<name>A0AAD9TRD7_9ROSI</name>
<gene>
    <name evidence="2" type="ORF">Ddye_028286</name>
</gene>
<organism evidence="2 3">
    <name type="scientific">Dipteronia dyeriana</name>
    <dbReference type="NCBI Taxonomy" id="168575"/>
    <lineage>
        <taxon>Eukaryota</taxon>
        <taxon>Viridiplantae</taxon>
        <taxon>Streptophyta</taxon>
        <taxon>Embryophyta</taxon>
        <taxon>Tracheophyta</taxon>
        <taxon>Spermatophyta</taxon>
        <taxon>Magnoliopsida</taxon>
        <taxon>eudicotyledons</taxon>
        <taxon>Gunneridae</taxon>
        <taxon>Pentapetalae</taxon>
        <taxon>rosids</taxon>
        <taxon>malvids</taxon>
        <taxon>Sapindales</taxon>
        <taxon>Sapindaceae</taxon>
        <taxon>Hippocastanoideae</taxon>
        <taxon>Acereae</taxon>
        <taxon>Dipteronia</taxon>
    </lineage>
</organism>
<feature type="compositionally biased region" description="Basic and acidic residues" evidence="1">
    <location>
        <begin position="81"/>
        <end position="91"/>
    </location>
</feature>
<evidence type="ECO:0000313" key="2">
    <source>
        <dbReference type="EMBL" id="KAK2640491.1"/>
    </source>
</evidence>
<reference evidence="2" key="1">
    <citation type="journal article" date="2023" name="Plant J.">
        <title>Genome sequences and population genomics provide insights into the demographic history, inbreeding, and mutation load of two 'living fossil' tree species of Dipteronia.</title>
        <authorList>
            <person name="Feng Y."/>
            <person name="Comes H.P."/>
            <person name="Chen J."/>
            <person name="Zhu S."/>
            <person name="Lu R."/>
            <person name="Zhang X."/>
            <person name="Li P."/>
            <person name="Qiu J."/>
            <person name="Olsen K.M."/>
            <person name="Qiu Y."/>
        </authorList>
    </citation>
    <scope>NUCLEOTIDE SEQUENCE</scope>
    <source>
        <strain evidence="2">KIB01</strain>
    </source>
</reference>
<proteinExistence type="predicted"/>
<feature type="compositionally biased region" description="Basic residues" evidence="1">
    <location>
        <begin position="34"/>
        <end position="46"/>
    </location>
</feature>
<evidence type="ECO:0000313" key="3">
    <source>
        <dbReference type="Proteomes" id="UP001280121"/>
    </source>
</evidence>
<feature type="compositionally biased region" description="Low complexity" evidence="1">
    <location>
        <begin position="104"/>
        <end position="119"/>
    </location>
</feature>
<protein>
    <submittedName>
        <fullName evidence="2">Uncharacterized protein</fullName>
    </submittedName>
</protein>
<feature type="region of interest" description="Disordered" evidence="1">
    <location>
        <begin position="34"/>
        <end position="133"/>
    </location>
</feature>
<dbReference type="EMBL" id="JANJYI010000008">
    <property type="protein sequence ID" value="KAK2640491.1"/>
    <property type="molecule type" value="Genomic_DNA"/>
</dbReference>
<sequence length="133" mass="15088">MSHTILERKVDSISNDLRRTIDTLRVMTENLRIRKKNRAPPVHRARVSPMGVHGQMRARRHVQPAQFEFSESNDGGIQNQRHYDEDSHTDNDVEEWTTDSTGKSPTVESPSSSPESIPTKDIQPEPNPPPPCP</sequence>
<comment type="caution">
    <text evidence="2">The sequence shown here is derived from an EMBL/GenBank/DDBJ whole genome shotgun (WGS) entry which is preliminary data.</text>
</comment>
<keyword evidence="3" id="KW-1185">Reference proteome</keyword>
<feature type="compositionally biased region" description="Polar residues" evidence="1">
    <location>
        <begin position="69"/>
        <end position="80"/>
    </location>
</feature>